<protein>
    <submittedName>
        <fullName evidence="15">Phosphatidylserine synthase</fullName>
    </submittedName>
</protein>
<feature type="compositionally biased region" description="Basic residues" evidence="13">
    <location>
        <begin position="1"/>
        <end position="11"/>
    </location>
</feature>
<feature type="transmembrane region" description="Helical" evidence="14">
    <location>
        <begin position="406"/>
        <end position="429"/>
    </location>
</feature>
<evidence type="ECO:0000256" key="7">
    <source>
        <dbReference type="ARBA" id="ARBA00022989"/>
    </source>
</evidence>
<reference evidence="15 16" key="1">
    <citation type="submission" date="2024-03" db="EMBL/GenBank/DDBJ databases">
        <title>The Acrasis kona genome and developmental transcriptomes reveal deep origins of eukaryotic multicellular pathways.</title>
        <authorList>
            <person name="Sheikh S."/>
            <person name="Fu C.-J."/>
            <person name="Brown M.W."/>
            <person name="Baldauf S.L."/>
        </authorList>
    </citation>
    <scope>NUCLEOTIDE SEQUENCE [LARGE SCALE GENOMIC DNA]</scope>
    <source>
        <strain evidence="15 16">ATCC MYA-3509</strain>
    </source>
</reference>
<evidence type="ECO:0000256" key="2">
    <source>
        <dbReference type="ARBA" id="ARBA00005189"/>
    </source>
</evidence>
<keyword evidence="8" id="KW-0443">Lipid metabolism</keyword>
<dbReference type="AlphaFoldDB" id="A0AAW2YJK8"/>
<comment type="pathway">
    <text evidence="2">Lipid metabolism.</text>
</comment>
<keyword evidence="16" id="KW-1185">Reference proteome</keyword>
<evidence type="ECO:0000256" key="1">
    <source>
        <dbReference type="ARBA" id="ARBA00004477"/>
    </source>
</evidence>
<proteinExistence type="predicted"/>
<comment type="caution">
    <text evidence="15">The sequence shown here is derived from an EMBL/GenBank/DDBJ whole genome shotgun (WGS) entry which is preliminary data.</text>
</comment>
<evidence type="ECO:0000313" key="16">
    <source>
        <dbReference type="Proteomes" id="UP001431209"/>
    </source>
</evidence>
<evidence type="ECO:0000256" key="11">
    <source>
        <dbReference type="ARBA" id="ARBA00023264"/>
    </source>
</evidence>
<comment type="pathway">
    <text evidence="12">Phospholipid metabolism.</text>
</comment>
<name>A0AAW2YJK8_9EUKA</name>
<keyword evidence="5 14" id="KW-0812">Transmembrane</keyword>
<evidence type="ECO:0000256" key="12">
    <source>
        <dbReference type="ARBA" id="ARBA00025707"/>
    </source>
</evidence>
<feature type="transmembrane region" description="Helical" evidence="14">
    <location>
        <begin position="309"/>
        <end position="334"/>
    </location>
</feature>
<evidence type="ECO:0000256" key="6">
    <source>
        <dbReference type="ARBA" id="ARBA00022824"/>
    </source>
</evidence>
<evidence type="ECO:0000256" key="4">
    <source>
        <dbReference type="ARBA" id="ARBA00022679"/>
    </source>
</evidence>
<evidence type="ECO:0000256" key="8">
    <source>
        <dbReference type="ARBA" id="ARBA00023098"/>
    </source>
</evidence>
<evidence type="ECO:0000256" key="9">
    <source>
        <dbReference type="ARBA" id="ARBA00023136"/>
    </source>
</evidence>
<evidence type="ECO:0000256" key="13">
    <source>
        <dbReference type="SAM" id="MobiDB-lite"/>
    </source>
</evidence>
<feature type="transmembrane region" description="Helical" evidence="14">
    <location>
        <begin position="346"/>
        <end position="364"/>
    </location>
</feature>
<feature type="transmembrane region" description="Helical" evidence="14">
    <location>
        <begin position="117"/>
        <end position="137"/>
    </location>
</feature>
<organism evidence="15 16">
    <name type="scientific">Acrasis kona</name>
    <dbReference type="NCBI Taxonomy" id="1008807"/>
    <lineage>
        <taxon>Eukaryota</taxon>
        <taxon>Discoba</taxon>
        <taxon>Heterolobosea</taxon>
        <taxon>Tetramitia</taxon>
        <taxon>Eutetramitia</taxon>
        <taxon>Acrasidae</taxon>
        <taxon>Acrasis</taxon>
    </lineage>
</organism>
<keyword evidence="9 14" id="KW-0472">Membrane</keyword>
<dbReference type="EMBL" id="JAOPGA020000155">
    <property type="protein sequence ID" value="KAL0477216.1"/>
    <property type="molecule type" value="Genomic_DNA"/>
</dbReference>
<dbReference type="PANTHER" id="PTHR15362:SF7">
    <property type="entry name" value="PHOSPHATIDYLSERINE SYNTHASE 2"/>
    <property type="match status" value="1"/>
</dbReference>
<evidence type="ECO:0000313" key="15">
    <source>
        <dbReference type="EMBL" id="KAL0477216.1"/>
    </source>
</evidence>
<accession>A0AAW2YJK8</accession>
<feature type="region of interest" description="Disordered" evidence="13">
    <location>
        <begin position="1"/>
        <end position="32"/>
    </location>
</feature>
<dbReference type="InterPro" id="IPR004277">
    <property type="entry name" value="PSS"/>
</dbReference>
<keyword evidence="7 14" id="KW-1133">Transmembrane helix</keyword>
<keyword evidence="3" id="KW-0444">Lipid biosynthesis</keyword>
<dbReference type="PANTHER" id="PTHR15362">
    <property type="entry name" value="PHOSPHATIDYLINOSITOL SYNTHASE"/>
    <property type="match status" value="1"/>
</dbReference>
<evidence type="ECO:0000256" key="14">
    <source>
        <dbReference type="SAM" id="Phobius"/>
    </source>
</evidence>
<evidence type="ECO:0000256" key="10">
    <source>
        <dbReference type="ARBA" id="ARBA00023209"/>
    </source>
</evidence>
<dbReference type="GO" id="GO:0006659">
    <property type="term" value="P:phosphatidylserine biosynthetic process"/>
    <property type="evidence" value="ECO:0007669"/>
    <property type="project" value="InterPro"/>
</dbReference>
<keyword evidence="4" id="KW-0808">Transferase</keyword>
<dbReference type="Pfam" id="PF03034">
    <property type="entry name" value="PSS"/>
    <property type="match status" value="1"/>
</dbReference>
<dbReference type="GO" id="GO:0106245">
    <property type="term" value="F:L-serine-phosphatidylethanolamine phosphatidyltransferase activity"/>
    <property type="evidence" value="ECO:0007669"/>
    <property type="project" value="InterPro"/>
</dbReference>
<evidence type="ECO:0000256" key="3">
    <source>
        <dbReference type="ARBA" id="ARBA00022516"/>
    </source>
</evidence>
<keyword evidence="11" id="KW-1208">Phospholipid metabolism</keyword>
<keyword evidence="10" id="KW-0594">Phospholipid biosynthesis</keyword>
<dbReference type="Proteomes" id="UP001431209">
    <property type="component" value="Unassembled WGS sequence"/>
</dbReference>
<dbReference type="GO" id="GO:0005789">
    <property type="term" value="C:endoplasmic reticulum membrane"/>
    <property type="evidence" value="ECO:0007669"/>
    <property type="project" value="UniProtKB-SubCell"/>
</dbReference>
<feature type="transmembrane region" description="Helical" evidence="14">
    <location>
        <begin position="210"/>
        <end position="228"/>
    </location>
</feature>
<comment type="subcellular location">
    <subcellularLocation>
        <location evidence="1">Endoplasmic reticulum membrane</location>
        <topology evidence="1">Multi-pass membrane protein</topology>
    </subcellularLocation>
</comment>
<evidence type="ECO:0000256" key="5">
    <source>
        <dbReference type="ARBA" id="ARBA00022692"/>
    </source>
</evidence>
<feature type="transmembrane region" description="Helical" evidence="14">
    <location>
        <begin position="441"/>
        <end position="461"/>
    </location>
</feature>
<feature type="compositionally biased region" description="Polar residues" evidence="13">
    <location>
        <begin position="12"/>
        <end position="26"/>
    </location>
</feature>
<feature type="transmembrane region" description="Helical" evidence="14">
    <location>
        <begin position="86"/>
        <end position="105"/>
    </location>
</feature>
<sequence length="486" mass="57164">MSNTTQRRKRGSSSPHAFTVSNPNTHIQDHDDSHKETLVVKPFIQENFIEALYKPHTVTILLILITSIIYFSFIKDDVSQSTEATTKRGLVAVIVVFLVYCGVQFRDGIIIRPHPAVWRVVTGVGLIYLLVLVFFCFQSRDDARRYLAHLYPELGKPLPERSYGDSCDIYTPNHPESNFANLRDTLLDEFIIAHVFGYVAKAIIFRDMKLCWLLSLFFEIMEITLQHWLENFKECWWDHLIIDVLVCNNLGIVFGLYLCDFLRLKKYPLWIGVDEIPTTRGKVVRILQQFTPFSWTSYNWRMFENPRRFAYSIGIVLAMNIVDLNAFFLKYILWVPPRNPLNTYRLLLWFFVGMPAVREYYQFASDDHCKRLGNNIWLAIAIVCMELLLVFKYSTGLFHQSFPNHIWFPWLISGVFFVLWFVGFFYVADKNTRENNRWWRWVLNALLTMCVVPLVVMFFLACPDIRWMQTEFDSGVDAMLCRFGRC</sequence>
<keyword evidence="6" id="KW-0256">Endoplasmic reticulum</keyword>
<gene>
    <name evidence="15" type="ORF">AKO1_005848</name>
</gene>
<feature type="transmembrane region" description="Helical" evidence="14">
    <location>
        <begin position="240"/>
        <end position="259"/>
    </location>
</feature>
<feature type="transmembrane region" description="Helical" evidence="14">
    <location>
        <begin position="376"/>
        <end position="394"/>
    </location>
</feature>